<name>A0A1I0ZJ67_9BACT</name>
<evidence type="ECO:0000313" key="1">
    <source>
        <dbReference type="EMBL" id="SFB25402.1"/>
    </source>
</evidence>
<evidence type="ECO:0000313" key="2">
    <source>
        <dbReference type="Proteomes" id="UP000198790"/>
    </source>
</evidence>
<dbReference type="Gene3D" id="2.30.42.60">
    <property type="match status" value="1"/>
</dbReference>
<dbReference type="PANTHER" id="PTHR36453">
    <property type="entry name" value="SECRETED PROTEIN-RELATED"/>
    <property type="match status" value="1"/>
</dbReference>
<dbReference type="RefSeq" id="WP_092896746.1">
    <property type="nucleotide sequence ID" value="NZ_FOKK01000006.1"/>
</dbReference>
<dbReference type="InterPro" id="IPR006626">
    <property type="entry name" value="PbH1"/>
</dbReference>
<dbReference type="InterPro" id="IPR011050">
    <property type="entry name" value="Pectin_lyase_fold/virulence"/>
</dbReference>
<gene>
    <name evidence="1" type="ORF">SAMN04489723_106118</name>
</gene>
<dbReference type="PANTHER" id="PTHR36453:SF1">
    <property type="entry name" value="RIGHT HANDED BETA HELIX DOMAIN-CONTAINING PROTEIN"/>
    <property type="match status" value="1"/>
</dbReference>
<dbReference type="OrthoDB" id="9808066at2"/>
<reference evidence="1 2" key="1">
    <citation type="submission" date="2016-10" db="EMBL/GenBank/DDBJ databases">
        <authorList>
            <person name="de Groot N.N."/>
        </authorList>
    </citation>
    <scope>NUCLEOTIDE SEQUENCE [LARGE SCALE GENOMIC DNA]</scope>
    <source>
        <strain evidence="1 2">DSM 23399</strain>
    </source>
</reference>
<dbReference type="SUPFAM" id="SSF51126">
    <property type="entry name" value="Pectin lyase-like"/>
    <property type="match status" value="1"/>
</dbReference>
<dbReference type="STRING" id="237018.SAMN04489723_106118"/>
<accession>A0A1I0ZJ67</accession>
<dbReference type="InterPro" id="IPR012334">
    <property type="entry name" value="Pectin_lyas_fold"/>
</dbReference>
<dbReference type="AlphaFoldDB" id="A0A1I0ZJ67"/>
<proteinExistence type="predicted"/>
<protein>
    <submittedName>
        <fullName evidence="1">Right handed beta helix region</fullName>
    </submittedName>
</protein>
<dbReference type="SMART" id="SM00710">
    <property type="entry name" value="PbH1"/>
    <property type="match status" value="4"/>
</dbReference>
<keyword evidence="2" id="KW-1185">Reference proteome</keyword>
<dbReference type="Proteomes" id="UP000198790">
    <property type="component" value="Unassembled WGS sequence"/>
</dbReference>
<dbReference type="EMBL" id="FOKK01000006">
    <property type="protein sequence ID" value="SFB25402.1"/>
    <property type="molecule type" value="Genomic_DNA"/>
</dbReference>
<organism evidence="1 2">
    <name type="scientific">Algoriphagus aquimarinus</name>
    <dbReference type="NCBI Taxonomy" id="237018"/>
    <lineage>
        <taxon>Bacteria</taxon>
        <taxon>Pseudomonadati</taxon>
        <taxon>Bacteroidota</taxon>
        <taxon>Cytophagia</taxon>
        <taxon>Cytophagales</taxon>
        <taxon>Cyclobacteriaceae</taxon>
        <taxon>Algoriphagus</taxon>
    </lineage>
</organism>
<sequence length="794" mass="89684">MPSNSIKIPFTLLLLILLQTIAFAQKDFYISPLGDDKNVGSQESPFRTLGHAKEVVKAYKVEKPKEKVTLILRDGTYYLSESLVFDSKESGTTEKPYTIRGAEGEKVILSGGKSLELKWKRFKGDLLAAKVPAGVDFSSLYINGEKQIRARYPNYQADVYPFNGFSEDAISKEKIASWKNPEGGYIHALHKSKWGGMHYLITGKFASDSLMYEGGWQNNRSSGLHAKYRFVENVFEELDSPKEWFLDTKKGVLYFYPEEGLAIENIQKVEVGMLENLISFEGDKDHPVHDIVLQNLIFQQSTPTFMKTEERLMRSDWTVYRSGAILLDGTENILIEDNVFQDLGGNAIFVSNYNRNTIIKGNLIEEIGGSAISFVGNPDAVRSPSFNYHEFVPEEDIDTIPGPKSENYPANSRVVDNLIRNIGTIEKQVAGVQIEMAMDLHIVHNTIYNVPRAGINIGDGAWGGHIIEYNDVFNTVMETGDHGAFNSWGRDRFWHPNRQTMDELTAKHPDWIKLDAIKTTIIRNNRFHCDHGWDIDLDDGSNNYEIYNNLALSGGIKLREGFYRTVYNNIMVNNGFHPHVWFKESHDVFTRNIVMTSHKQIRVNDWGDQVDENFFTSQGDLDQSRSFGVEASGEFGDPMFVNPEAGDFSLEEDSPAIQTVGFVNFDMDKFGVTSPELKKLADSPKIPFLLLETHEDKAEIREWHGFKVKNMETLGEQSAAGLNEITGVIVLEVPSQYDTSAPNSLRVGDVILACWDEEVSDFISLSKVEKGNNWKGHTELKVWRNQGLTSAVIQ</sequence>
<dbReference type="Gene3D" id="2.160.20.10">
    <property type="entry name" value="Single-stranded right-handed beta-helix, Pectin lyase-like"/>
    <property type="match status" value="2"/>
</dbReference>